<comment type="caution">
    <text evidence="1">The sequence shown here is derived from an EMBL/GenBank/DDBJ whole genome shotgun (WGS) entry which is preliminary data.</text>
</comment>
<evidence type="ECO:0000313" key="1">
    <source>
        <dbReference type="EMBL" id="KKN34327.1"/>
    </source>
</evidence>
<dbReference type="AlphaFoldDB" id="A0A0F9QB99"/>
<name>A0A0F9QB99_9ZZZZ</name>
<protein>
    <submittedName>
        <fullName evidence="1">Uncharacterized protein</fullName>
    </submittedName>
</protein>
<gene>
    <name evidence="1" type="ORF">LCGC14_0794890</name>
</gene>
<accession>A0A0F9QB99</accession>
<reference evidence="1" key="1">
    <citation type="journal article" date="2015" name="Nature">
        <title>Complex archaea that bridge the gap between prokaryotes and eukaryotes.</title>
        <authorList>
            <person name="Spang A."/>
            <person name="Saw J.H."/>
            <person name="Jorgensen S.L."/>
            <person name="Zaremba-Niedzwiedzka K."/>
            <person name="Martijn J."/>
            <person name="Lind A.E."/>
            <person name="van Eijk R."/>
            <person name="Schleper C."/>
            <person name="Guy L."/>
            <person name="Ettema T.J."/>
        </authorList>
    </citation>
    <scope>NUCLEOTIDE SEQUENCE</scope>
</reference>
<organism evidence="1">
    <name type="scientific">marine sediment metagenome</name>
    <dbReference type="NCBI Taxonomy" id="412755"/>
    <lineage>
        <taxon>unclassified sequences</taxon>
        <taxon>metagenomes</taxon>
        <taxon>ecological metagenomes</taxon>
    </lineage>
</organism>
<dbReference type="EMBL" id="LAZR01002113">
    <property type="protein sequence ID" value="KKN34327.1"/>
    <property type="molecule type" value="Genomic_DNA"/>
</dbReference>
<sequence length="74" mass="9051">MSNINKKDLHDLIERMPDNFTLEDLQYRLFVLQKLEKAEHQLKQGCKTYNLDEMRELVKNWRGEKEQKMEENII</sequence>
<proteinExistence type="predicted"/>